<evidence type="ECO:0000256" key="1">
    <source>
        <dbReference type="ARBA" id="ARBA00007689"/>
    </source>
</evidence>
<dbReference type="RefSeq" id="WP_171225364.1">
    <property type="nucleotide sequence ID" value="NZ_CP053085.1"/>
</dbReference>
<gene>
    <name evidence="3" type="ORF">HKW67_10660</name>
</gene>
<evidence type="ECO:0000259" key="2">
    <source>
        <dbReference type="Pfam" id="PF03795"/>
    </source>
</evidence>
<protein>
    <recommendedName>
        <fullName evidence="2">YCII-related domain-containing protein</fullName>
    </recommendedName>
</protein>
<reference evidence="3 4" key="1">
    <citation type="submission" date="2020-05" db="EMBL/GenBank/DDBJ databases">
        <title>Complete genome sequence of Gemmatimonas greenlandica TET16.</title>
        <authorList>
            <person name="Zeng Y."/>
        </authorList>
    </citation>
    <scope>NUCLEOTIDE SEQUENCE [LARGE SCALE GENOMIC DNA]</scope>
    <source>
        <strain evidence="3 4">TET16</strain>
    </source>
</reference>
<dbReference type="EMBL" id="CP053085">
    <property type="protein sequence ID" value="QJR35933.1"/>
    <property type="molecule type" value="Genomic_DNA"/>
</dbReference>
<dbReference type="PANTHER" id="PTHR35174:SF3">
    <property type="entry name" value="BLL7171 PROTEIN"/>
    <property type="match status" value="1"/>
</dbReference>
<dbReference type="PANTHER" id="PTHR35174">
    <property type="entry name" value="BLL7171 PROTEIN-RELATED"/>
    <property type="match status" value="1"/>
</dbReference>
<dbReference type="Gene3D" id="3.30.70.1060">
    <property type="entry name" value="Dimeric alpha+beta barrel"/>
    <property type="match status" value="1"/>
</dbReference>
<dbReference type="InterPro" id="IPR005545">
    <property type="entry name" value="YCII"/>
</dbReference>
<feature type="domain" description="YCII-related" evidence="2">
    <location>
        <begin position="1"/>
        <end position="114"/>
    </location>
</feature>
<dbReference type="AlphaFoldDB" id="A0A6M4IMM5"/>
<dbReference type="Pfam" id="PF03795">
    <property type="entry name" value="YCII"/>
    <property type="match status" value="1"/>
</dbReference>
<dbReference type="Proteomes" id="UP000500938">
    <property type="component" value="Chromosome"/>
</dbReference>
<keyword evidence="4" id="KW-1185">Reference proteome</keyword>
<sequence length="117" mass="12843">MKYMMLFAEPEHHILQRTSADAPAYWAAWSAFAKSINESGLVIEGNALQDKTTATTVRFTNGKRVVQDGPFADAKEQLAGYFILEVTSIDPVLEWAAKVPGVDSGTVVEIRPIMSVQ</sequence>
<accession>A0A6M4IMM5</accession>
<organism evidence="3 4">
    <name type="scientific">Gemmatimonas groenlandica</name>
    <dbReference type="NCBI Taxonomy" id="2732249"/>
    <lineage>
        <taxon>Bacteria</taxon>
        <taxon>Pseudomonadati</taxon>
        <taxon>Gemmatimonadota</taxon>
        <taxon>Gemmatimonadia</taxon>
        <taxon>Gemmatimonadales</taxon>
        <taxon>Gemmatimonadaceae</taxon>
        <taxon>Gemmatimonas</taxon>
    </lineage>
</organism>
<dbReference type="InterPro" id="IPR011008">
    <property type="entry name" value="Dimeric_a/b-barrel"/>
</dbReference>
<evidence type="ECO:0000313" key="4">
    <source>
        <dbReference type="Proteomes" id="UP000500938"/>
    </source>
</evidence>
<comment type="similarity">
    <text evidence="1">Belongs to the YciI family.</text>
</comment>
<proteinExistence type="inferred from homology"/>
<dbReference type="KEGG" id="ggr:HKW67_10660"/>
<evidence type="ECO:0000313" key="3">
    <source>
        <dbReference type="EMBL" id="QJR35933.1"/>
    </source>
</evidence>
<name>A0A6M4IMM5_9BACT</name>
<dbReference type="SUPFAM" id="SSF54909">
    <property type="entry name" value="Dimeric alpha+beta barrel"/>
    <property type="match status" value="1"/>
</dbReference>